<dbReference type="InterPro" id="IPR003445">
    <property type="entry name" value="Cat_transpt"/>
</dbReference>
<feature type="transmembrane region" description="Helical" evidence="13">
    <location>
        <begin position="417"/>
        <end position="441"/>
    </location>
</feature>
<evidence type="ECO:0000256" key="10">
    <source>
        <dbReference type="ARBA" id="ARBA00023065"/>
    </source>
</evidence>
<feature type="transmembrane region" description="Helical" evidence="13">
    <location>
        <begin position="272"/>
        <end position="290"/>
    </location>
</feature>
<dbReference type="EMBL" id="NAAD01000009">
    <property type="protein sequence ID" value="ORJ60251.1"/>
    <property type="molecule type" value="Genomic_DNA"/>
</dbReference>
<evidence type="ECO:0000256" key="11">
    <source>
        <dbReference type="ARBA" id="ARBA00023136"/>
    </source>
</evidence>
<dbReference type="GO" id="GO:0015379">
    <property type="term" value="F:potassium:chloride symporter activity"/>
    <property type="evidence" value="ECO:0007669"/>
    <property type="project" value="InterPro"/>
</dbReference>
<dbReference type="PIRSF" id="PIRSF006247">
    <property type="entry name" value="TrkH"/>
    <property type="match status" value="1"/>
</dbReference>
<reference evidence="14 15" key="1">
    <citation type="submission" date="2017-03" db="EMBL/GenBank/DDBJ databases">
        <title>Genome sequence of Geothermobacter sp. EPR-M, Deep-Sea Iron Reducer.</title>
        <authorList>
            <person name="Tully B."/>
            <person name="Savalia P."/>
            <person name="Abuyen K."/>
            <person name="Baughan C."/>
            <person name="Romero E."/>
            <person name="Ronkowski C."/>
            <person name="Torres B."/>
            <person name="Tremblay J."/>
            <person name="Trujillo A."/>
            <person name="Tyler M."/>
            <person name="Perez-Rodriguez I."/>
            <person name="Amend J."/>
        </authorList>
    </citation>
    <scope>NUCLEOTIDE SEQUENCE [LARGE SCALE GENOMIC DNA]</scope>
    <source>
        <strain evidence="14 15">EPR-M</strain>
    </source>
</reference>
<evidence type="ECO:0000256" key="2">
    <source>
        <dbReference type="ARBA" id="ARBA00009137"/>
    </source>
</evidence>
<dbReference type="PANTHER" id="PTHR32024:SF2">
    <property type="entry name" value="TRK SYSTEM POTASSIUM UPTAKE PROTEIN TRKG-RELATED"/>
    <property type="match status" value="1"/>
</dbReference>
<feature type="transmembrane region" description="Helical" evidence="13">
    <location>
        <begin position="180"/>
        <end position="199"/>
    </location>
</feature>
<comment type="caution">
    <text evidence="14">The sequence shown here is derived from an EMBL/GenBank/DDBJ whole genome shotgun (WGS) entry which is preliminary data.</text>
</comment>
<keyword evidence="9 13" id="KW-1133">Transmembrane helix</keyword>
<proteinExistence type="inferred from homology"/>
<evidence type="ECO:0000313" key="15">
    <source>
        <dbReference type="Proteomes" id="UP000193136"/>
    </source>
</evidence>
<feature type="binding site" evidence="12">
    <location>
        <position position="218"/>
    </location>
    <ligand>
        <name>K(+)</name>
        <dbReference type="ChEBI" id="CHEBI:29103"/>
    </ligand>
</feature>
<dbReference type="PANTHER" id="PTHR32024">
    <property type="entry name" value="TRK SYSTEM POTASSIUM UPTAKE PROTEIN TRKG-RELATED"/>
    <property type="match status" value="1"/>
</dbReference>
<evidence type="ECO:0000256" key="3">
    <source>
        <dbReference type="ARBA" id="ARBA00022448"/>
    </source>
</evidence>
<dbReference type="AlphaFoldDB" id="A0A1X0Y4X9"/>
<keyword evidence="15" id="KW-1185">Reference proteome</keyword>
<evidence type="ECO:0000256" key="7">
    <source>
        <dbReference type="ARBA" id="ARBA00022692"/>
    </source>
</evidence>
<accession>A0A1X0Y4X9</accession>
<keyword evidence="3" id="KW-0813">Transport</keyword>
<sequence>MNILLTMRLLGALLMCLAVTLLVPVPFSLYFSDGATPALLLSALLTLIVGASMFFSCRNDSELSLREGFAVVSFGWLLFSCFGALPFLFSGAIPDPVNAIFETMSGFTTTGATILTTIEGLPESILLWRALTHWLGGMGIIVLSLAILPMLGVGGMQLFKAEVPGPTADRLKPRIQDTAKLLWGVYLLLTAIETLLLMLGGMNFYEALCHAFATLATGGFSTRNASVGSYQSAYIDWIITLFMFLAGVNFSLHYHALRGRLREYWRSEEFRCYLGITLGATLLLIIINQGRVYHSLVDNLRYSAFQATSILTTTGFGTADYEQWPVVAQYLLVLLMFIGGCAGSTGGGIKVARVLLLFKHAQVQLFRLIHPRAVRLVKLGDLPVARDVMQAILGFFALYIGVFVFATLLMTACGLDLLSAAGAVIATLGNIGPGIGSVGPIDNYAHILPFGKSVLILCMLLGRLELFTVLVLIFPSFWRK</sequence>
<keyword evidence="6" id="KW-0633">Potassium transport</keyword>
<evidence type="ECO:0000256" key="9">
    <source>
        <dbReference type="ARBA" id="ARBA00022989"/>
    </source>
</evidence>
<keyword evidence="10" id="KW-0406">Ion transport</keyword>
<organism evidence="14 15">
    <name type="scientific">Geothermobacter hydrogeniphilus</name>
    <dbReference type="NCBI Taxonomy" id="1969733"/>
    <lineage>
        <taxon>Bacteria</taxon>
        <taxon>Pseudomonadati</taxon>
        <taxon>Thermodesulfobacteriota</taxon>
        <taxon>Desulfuromonadia</taxon>
        <taxon>Desulfuromonadales</taxon>
        <taxon>Geothermobacteraceae</taxon>
        <taxon>Geothermobacter</taxon>
    </lineage>
</organism>
<evidence type="ECO:0000256" key="4">
    <source>
        <dbReference type="ARBA" id="ARBA00022475"/>
    </source>
</evidence>
<evidence type="ECO:0000256" key="13">
    <source>
        <dbReference type="SAM" id="Phobius"/>
    </source>
</evidence>
<keyword evidence="12" id="KW-0479">Metal-binding</keyword>
<dbReference type="Proteomes" id="UP000193136">
    <property type="component" value="Unassembled WGS sequence"/>
</dbReference>
<dbReference type="InterPro" id="IPR004772">
    <property type="entry name" value="TrkH"/>
</dbReference>
<comment type="subcellular location">
    <subcellularLocation>
        <location evidence="1">Cell inner membrane</location>
        <topology evidence="1">Multi-pass membrane protein</topology>
    </subcellularLocation>
</comment>
<keyword evidence="7 13" id="KW-0812">Transmembrane</keyword>
<feature type="transmembrane region" description="Helical" evidence="13">
    <location>
        <begin position="134"/>
        <end position="159"/>
    </location>
</feature>
<dbReference type="Pfam" id="PF02386">
    <property type="entry name" value="TrkH"/>
    <property type="match status" value="1"/>
</dbReference>
<keyword evidence="5" id="KW-0997">Cell inner membrane</keyword>
<evidence type="ECO:0000256" key="6">
    <source>
        <dbReference type="ARBA" id="ARBA00022538"/>
    </source>
</evidence>
<keyword evidence="4" id="KW-1003">Cell membrane</keyword>
<name>A0A1X0Y4X9_9BACT</name>
<dbReference type="RefSeq" id="WP_085010324.1">
    <property type="nucleotide sequence ID" value="NZ_NAAD01000009.1"/>
</dbReference>
<feature type="transmembrane region" description="Helical" evidence="13">
    <location>
        <begin position="69"/>
        <end position="89"/>
    </location>
</feature>
<dbReference type="NCBIfam" id="TIGR00933">
    <property type="entry name" value="2a38"/>
    <property type="match status" value="1"/>
</dbReference>
<feature type="binding site" evidence="12">
    <location>
        <position position="313"/>
    </location>
    <ligand>
        <name>K(+)</name>
        <dbReference type="ChEBI" id="CHEBI:29103"/>
    </ligand>
</feature>
<dbReference type="STRING" id="1969733.B5V00_08340"/>
<keyword evidence="8 12" id="KW-0630">Potassium</keyword>
<comment type="similarity">
    <text evidence="2">Belongs to the TrkH potassium transport family.</text>
</comment>
<gene>
    <name evidence="14" type="ORF">B5V00_08340</name>
</gene>
<feature type="binding site" evidence="12">
    <location>
        <position position="314"/>
    </location>
    <ligand>
        <name>K(+)</name>
        <dbReference type="ChEBI" id="CHEBI:29103"/>
    </ligand>
</feature>
<evidence type="ECO:0000256" key="1">
    <source>
        <dbReference type="ARBA" id="ARBA00004429"/>
    </source>
</evidence>
<evidence type="ECO:0000313" key="14">
    <source>
        <dbReference type="EMBL" id="ORJ60251.1"/>
    </source>
</evidence>
<keyword evidence="11 13" id="KW-0472">Membrane</keyword>
<feature type="binding site" evidence="12">
    <location>
        <position position="430"/>
    </location>
    <ligand>
        <name>K(+)</name>
        <dbReference type="ChEBI" id="CHEBI:29103"/>
    </ligand>
</feature>
<protein>
    <submittedName>
        <fullName evidence="14">Potassium transporter</fullName>
    </submittedName>
</protein>
<feature type="transmembrane region" description="Helical" evidence="13">
    <location>
        <begin position="391"/>
        <end position="411"/>
    </location>
</feature>
<dbReference type="OrthoDB" id="9810952at2"/>
<feature type="transmembrane region" description="Helical" evidence="13">
    <location>
        <begin position="327"/>
        <end position="349"/>
    </location>
</feature>
<feature type="binding site" evidence="12">
    <location>
        <position position="109"/>
    </location>
    <ligand>
        <name>K(+)</name>
        <dbReference type="ChEBI" id="CHEBI:29103"/>
    </ligand>
</feature>
<feature type="transmembrane region" description="Helical" evidence="13">
    <location>
        <begin position="234"/>
        <end position="252"/>
    </location>
</feature>
<dbReference type="GO" id="GO:0005886">
    <property type="term" value="C:plasma membrane"/>
    <property type="evidence" value="ECO:0007669"/>
    <property type="project" value="UniProtKB-SubCell"/>
</dbReference>
<evidence type="ECO:0000256" key="5">
    <source>
        <dbReference type="ARBA" id="ARBA00022519"/>
    </source>
</evidence>
<feature type="transmembrane region" description="Helical" evidence="13">
    <location>
        <begin position="38"/>
        <end position="57"/>
    </location>
</feature>
<feature type="binding site" evidence="12">
    <location>
        <position position="110"/>
    </location>
    <ligand>
        <name>K(+)</name>
        <dbReference type="ChEBI" id="CHEBI:29103"/>
    </ligand>
</feature>
<evidence type="ECO:0000256" key="12">
    <source>
        <dbReference type="PIRSR" id="PIRSR006247-1"/>
    </source>
</evidence>
<evidence type="ECO:0000256" key="8">
    <source>
        <dbReference type="ARBA" id="ARBA00022958"/>
    </source>
</evidence>
<feature type="transmembrane region" description="Helical" evidence="13">
    <location>
        <begin position="453"/>
        <end position="478"/>
    </location>
</feature>
<dbReference type="GO" id="GO:0046872">
    <property type="term" value="F:metal ion binding"/>
    <property type="evidence" value="ECO:0007669"/>
    <property type="project" value="UniProtKB-KW"/>
</dbReference>